<dbReference type="InterPro" id="IPR047817">
    <property type="entry name" value="ABC2_TM_bact-type"/>
</dbReference>
<evidence type="ECO:0000256" key="1">
    <source>
        <dbReference type="ARBA" id="ARBA00004141"/>
    </source>
</evidence>
<dbReference type="PROSITE" id="PS51012">
    <property type="entry name" value="ABC_TM2"/>
    <property type="match status" value="1"/>
</dbReference>
<dbReference type="InterPro" id="IPR000412">
    <property type="entry name" value="ABC_2_transport"/>
</dbReference>
<dbReference type="GO" id="GO:0140359">
    <property type="term" value="F:ABC-type transporter activity"/>
    <property type="evidence" value="ECO:0007669"/>
    <property type="project" value="InterPro"/>
</dbReference>
<dbReference type="InterPro" id="IPR013525">
    <property type="entry name" value="ABC2_TM"/>
</dbReference>
<evidence type="ECO:0000259" key="7">
    <source>
        <dbReference type="PROSITE" id="PS51012"/>
    </source>
</evidence>
<dbReference type="EMBL" id="AP023396">
    <property type="protein sequence ID" value="BCK59219.1"/>
    <property type="molecule type" value="Genomic_DNA"/>
</dbReference>
<keyword evidence="4 6" id="KW-0472">Membrane</keyword>
<organism evidence="8 9">
    <name type="scientific">Nocardia wallacei</name>
    <dbReference type="NCBI Taxonomy" id="480035"/>
    <lineage>
        <taxon>Bacteria</taxon>
        <taxon>Bacillati</taxon>
        <taxon>Actinomycetota</taxon>
        <taxon>Actinomycetes</taxon>
        <taxon>Mycobacteriales</taxon>
        <taxon>Nocardiaceae</taxon>
        <taxon>Nocardia</taxon>
    </lineage>
</organism>
<protein>
    <recommendedName>
        <fullName evidence="6">Transport permease protein</fullName>
    </recommendedName>
</protein>
<sequence>MSTATYALADTATMLRRNIVHAKRYPAMTIMLVAMPLVLLLMFNYVFGGALEKSLAAGEKYIDYIAPGMILMVPALLVTSVSVSVATDMTKGIVNRFRTMSMSHSSILTGEILGTMIQGMLGVALMVGVALLLGFRPNADAIEWVLALGLLVLVLFAFNWLGAGFGLAAASPEGASNTPTPVVYLPMLGSGLVPTDTMPAGVRHFAEYQPFTPITETLRGLLMGTEIGNNGIIALGWCAAIAAVGYLWAKTTFRRKTA</sequence>
<evidence type="ECO:0000256" key="5">
    <source>
        <dbReference type="ARBA" id="ARBA00023251"/>
    </source>
</evidence>
<evidence type="ECO:0000256" key="4">
    <source>
        <dbReference type="ARBA" id="ARBA00023136"/>
    </source>
</evidence>
<dbReference type="GeneID" id="80351362"/>
<reference evidence="8 9" key="1">
    <citation type="submission" date="2020-08" db="EMBL/GenBank/DDBJ databases">
        <title>Genome Sequencing of Nocardia wallacei strain FMUON74 and assembly.</title>
        <authorList>
            <person name="Toyokawa M."/>
            <person name="Uesaka K."/>
        </authorList>
    </citation>
    <scope>NUCLEOTIDE SEQUENCE [LARGE SCALE GENOMIC DNA]</scope>
    <source>
        <strain evidence="8 9">FMUON74</strain>
    </source>
</reference>
<dbReference type="InterPro" id="IPR051784">
    <property type="entry name" value="Nod_factor_ABC_transporter"/>
</dbReference>
<evidence type="ECO:0000256" key="6">
    <source>
        <dbReference type="RuleBase" id="RU361157"/>
    </source>
</evidence>
<keyword evidence="3 6" id="KW-1133">Transmembrane helix</keyword>
<dbReference type="Pfam" id="PF01061">
    <property type="entry name" value="ABC2_membrane"/>
    <property type="match status" value="1"/>
</dbReference>
<comment type="similarity">
    <text evidence="6">Belongs to the ABC-2 integral membrane protein family.</text>
</comment>
<dbReference type="GO" id="GO:0046677">
    <property type="term" value="P:response to antibiotic"/>
    <property type="evidence" value="ECO:0007669"/>
    <property type="project" value="UniProtKB-KW"/>
</dbReference>
<accession>A0A7G1KYX6</accession>
<evidence type="ECO:0000313" key="8">
    <source>
        <dbReference type="EMBL" id="BCK59219.1"/>
    </source>
</evidence>
<keyword evidence="2 6" id="KW-0812">Transmembrane</keyword>
<dbReference type="AlphaFoldDB" id="A0A7G1KYX6"/>
<dbReference type="KEGG" id="nwl:NWFMUON74_69910"/>
<feature type="transmembrane region" description="Helical" evidence="6">
    <location>
        <begin position="231"/>
        <end position="249"/>
    </location>
</feature>
<dbReference type="PANTHER" id="PTHR43229">
    <property type="entry name" value="NODULATION PROTEIN J"/>
    <property type="match status" value="1"/>
</dbReference>
<evidence type="ECO:0000256" key="2">
    <source>
        <dbReference type="ARBA" id="ARBA00022692"/>
    </source>
</evidence>
<feature type="transmembrane region" description="Helical" evidence="6">
    <location>
        <begin position="107"/>
        <end position="133"/>
    </location>
</feature>
<gene>
    <name evidence="8" type="ORF">NWFMUON74_69910</name>
</gene>
<dbReference type="RefSeq" id="WP_187685836.1">
    <property type="nucleotide sequence ID" value="NZ_AP023396.1"/>
</dbReference>
<name>A0A7G1KYX6_9NOCA</name>
<feature type="transmembrane region" description="Helical" evidence="6">
    <location>
        <begin position="145"/>
        <end position="170"/>
    </location>
</feature>
<dbReference type="PIRSF" id="PIRSF006648">
    <property type="entry name" value="DrrB"/>
    <property type="match status" value="1"/>
</dbReference>
<dbReference type="GO" id="GO:0043190">
    <property type="term" value="C:ATP-binding cassette (ABC) transporter complex"/>
    <property type="evidence" value="ECO:0007669"/>
    <property type="project" value="InterPro"/>
</dbReference>
<feature type="transmembrane region" description="Helical" evidence="6">
    <location>
        <begin position="25"/>
        <end position="47"/>
    </location>
</feature>
<dbReference type="Proteomes" id="UP000516173">
    <property type="component" value="Chromosome"/>
</dbReference>
<keyword evidence="6" id="KW-0813">Transport</keyword>
<feature type="transmembrane region" description="Helical" evidence="6">
    <location>
        <begin position="68"/>
        <end position="87"/>
    </location>
</feature>
<dbReference type="PANTHER" id="PTHR43229:SF2">
    <property type="entry name" value="NODULATION PROTEIN J"/>
    <property type="match status" value="1"/>
</dbReference>
<evidence type="ECO:0000313" key="9">
    <source>
        <dbReference type="Proteomes" id="UP000516173"/>
    </source>
</evidence>
<keyword evidence="6" id="KW-1003">Cell membrane</keyword>
<feature type="domain" description="ABC transmembrane type-2" evidence="7">
    <location>
        <begin position="27"/>
        <end position="256"/>
    </location>
</feature>
<proteinExistence type="inferred from homology"/>
<keyword evidence="9" id="KW-1185">Reference proteome</keyword>
<evidence type="ECO:0000256" key="3">
    <source>
        <dbReference type="ARBA" id="ARBA00022989"/>
    </source>
</evidence>
<comment type="subcellular location">
    <subcellularLocation>
        <location evidence="6">Cell membrane</location>
        <topology evidence="6">Multi-pass membrane protein</topology>
    </subcellularLocation>
    <subcellularLocation>
        <location evidence="1">Membrane</location>
        <topology evidence="1">Multi-pass membrane protein</topology>
    </subcellularLocation>
</comment>
<keyword evidence="5" id="KW-0046">Antibiotic resistance</keyword>
<comment type="caution">
    <text evidence="6">Lacks conserved residue(s) required for the propagation of feature annotation.</text>
</comment>